<reference evidence="1" key="1">
    <citation type="submission" date="2013-01" db="EMBL/GenBank/DDBJ databases">
        <title>Comparative analysis of odorant-binding protein and chemosensory protein genes in three rice planthoppers, Nilaparvata lugens (Stal), Laodelphax striatellus (Fallen) and Sogatella furcifera (Horvath).</title>
        <authorList>
            <person name="Zhou W."/>
            <person name="Qian P."/>
            <person name="Zhou X."/>
            <person name="Zhu Z."/>
        </authorList>
    </citation>
    <scope>NUCLEOTIDE SEQUENCE</scope>
</reference>
<name>A0A096W1K7_LAOST</name>
<dbReference type="SUPFAM" id="SSF100910">
    <property type="entry name" value="Chemosensory protein Csp2"/>
    <property type="match status" value="1"/>
</dbReference>
<dbReference type="Pfam" id="PF03392">
    <property type="entry name" value="OS-D"/>
    <property type="match status" value="1"/>
</dbReference>
<dbReference type="InterPro" id="IPR036682">
    <property type="entry name" value="OS_D_A10/PebIII_sf"/>
</dbReference>
<gene>
    <name evidence="1" type="primary">csp10</name>
</gene>
<sequence>MYDHINVYNILKNERLFNRYFTCLTKKEGCTPEGKLLAAAILDALETSCANCSNEQRKLAEQVIQYLYFNKRDKFDELAMIYDLEGVFQEYHIAEYLVSGSWMPDFRKLPPV</sequence>
<dbReference type="PANTHER" id="PTHR11257:SF12">
    <property type="entry name" value="EJACULATORY BULB-SPECIFIC PROTEIN 3-RELATED"/>
    <property type="match status" value="1"/>
</dbReference>
<evidence type="ECO:0000313" key="1">
    <source>
        <dbReference type="EMBL" id="AGZ04938.1"/>
    </source>
</evidence>
<dbReference type="PANTHER" id="PTHR11257">
    <property type="entry name" value="CHEMOSENSORY PROTEIN-RELATED"/>
    <property type="match status" value="1"/>
</dbReference>
<proteinExistence type="evidence at transcript level"/>
<dbReference type="InterPro" id="IPR005055">
    <property type="entry name" value="A10/PebIII"/>
</dbReference>
<accession>A0A096W1K7</accession>
<dbReference type="EMBL" id="KC516763">
    <property type="protein sequence ID" value="AGZ04938.1"/>
    <property type="molecule type" value="mRNA"/>
</dbReference>
<organism evidence="1">
    <name type="scientific">Laodelphax striatellus</name>
    <name type="common">Small brown planthopper</name>
    <name type="synonym">Delphax striatella</name>
    <dbReference type="NCBI Taxonomy" id="195883"/>
    <lineage>
        <taxon>Eukaryota</taxon>
        <taxon>Metazoa</taxon>
        <taxon>Ecdysozoa</taxon>
        <taxon>Arthropoda</taxon>
        <taxon>Hexapoda</taxon>
        <taxon>Insecta</taxon>
        <taxon>Pterygota</taxon>
        <taxon>Neoptera</taxon>
        <taxon>Paraneoptera</taxon>
        <taxon>Hemiptera</taxon>
        <taxon>Auchenorrhyncha</taxon>
        <taxon>Fulgoroidea</taxon>
        <taxon>Delphacidae</taxon>
        <taxon>Criomorphinae</taxon>
        <taxon>Laodelphax</taxon>
    </lineage>
</organism>
<dbReference type="Gene3D" id="1.10.2080.10">
    <property type="entry name" value="Insect odorant-binding protein A10/Ejaculatory bulb-specific protein 3"/>
    <property type="match status" value="1"/>
</dbReference>
<dbReference type="AlphaFoldDB" id="A0A096W1K7"/>
<protein>
    <submittedName>
        <fullName evidence="1">Chemosensory protein 10</fullName>
    </submittedName>
</protein>